<keyword evidence="1" id="KW-0698">rRNA processing</keyword>
<proteinExistence type="predicted"/>
<reference evidence="7" key="1">
    <citation type="submission" date="2020-06" db="EMBL/GenBank/DDBJ databases">
        <title>A chromosome-scale genome assembly of Talaromyces rugulosus W13939.</title>
        <authorList>
            <person name="Wang B."/>
            <person name="Guo L."/>
            <person name="Ye K."/>
            <person name="Wang L."/>
        </authorList>
    </citation>
    <scope>NUCLEOTIDE SEQUENCE [LARGE SCALE GENOMIC DNA]</scope>
    <source>
        <strain evidence="7">W13939</strain>
    </source>
</reference>
<dbReference type="GO" id="GO:0008650">
    <property type="term" value="F:rRNA (uridine-2'-O-)-methyltransferase activity"/>
    <property type="evidence" value="ECO:0007669"/>
    <property type="project" value="TreeGrafter"/>
</dbReference>
<dbReference type="GO" id="GO:0005730">
    <property type="term" value="C:nucleolus"/>
    <property type="evidence" value="ECO:0007669"/>
    <property type="project" value="TreeGrafter"/>
</dbReference>
<dbReference type="GeneID" id="55998345"/>
<evidence type="ECO:0000313" key="6">
    <source>
        <dbReference type="EMBL" id="QKX63695.1"/>
    </source>
</evidence>
<feature type="domain" description="Ribosomal RNA methyltransferase FtsJ" evidence="5">
    <location>
        <begin position="105"/>
        <end position="298"/>
    </location>
</feature>
<dbReference type="EMBL" id="CP055903">
    <property type="protein sequence ID" value="QKX63695.1"/>
    <property type="molecule type" value="Genomic_DNA"/>
</dbReference>
<dbReference type="KEGG" id="trg:TRUGW13939_10866"/>
<keyword evidence="3" id="KW-0808">Transferase</keyword>
<keyword evidence="4" id="KW-0949">S-adenosyl-L-methionine</keyword>
<accession>A0A7H8RDV2</accession>
<dbReference type="Pfam" id="PF01728">
    <property type="entry name" value="FtsJ"/>
    <property type="match status" value="1"/>
</dbReference>
<name>A0A7H8RDV2_TALRU</name>
<evidence type="ECO:0000256" key="4">
    <source>
        <dbReference type="ARBA" id="ARBA00022691"/>
    </source>
</evidence>
<dbReference type="SUPFAM" id="SSF53335">
    <property type="entry name" value="S-adenosyl-L-methionine-dependent methyltransferases"/>
    <property type="match status" value="1"/>
</dbReference>
<dbReference type="PANTHER" id="PTHR10920">
    <property type="entry name" value="RIBOSOMAL RNA METHYLTRANSFERASE"/>
    <property type="match status" value="1"/>
</dbReference>
<evidence type="ECO:0000256" key="3">
    <source>
        <dbReference type="ARBA" id="ARBA00022679"/>
    </source>
</evidence>
<evidence type="ECO:0000256" key="2">
    <source>
        <dbReference type="ARBA" id="ARBA00022603"/>
    </source>
</evidence>
<dbReference type="AlphaFoldDB" id="A0A7H8RDV2"/>
<dbReference type="GO" id="GO:0000466">
    <property type="term" value="P:maturation of 5.8S rRNA from tricistronic rRNA transcript (SSU-rRNA, 5.8S rRNA, LSU-rRNA)"/>
    <property type="evidence" value="ECO:0007669"/>
    <property type="project" value="TreeGrafter"/>
</dbReference>
<protein>
    <recommendedName>
        <fullName evidence="5">Ribosomal RNA methyltransferase FtsJ domain-containing protein</fullName>
    </recommendedName>
</protein>
<dbReference type="InterPro" id="IPR029063">
    <property type="entry name" value="SAM-dependent_MTases_sf"/>
</dbReference>
<dbReference type="InterPro" id="IPR002877">
    <property type="entry name" value="RNA_MeTrfase_FtsJ_dom"/>
</dbReference>
<sequence length="379" mass="43420">MECQRFRIDEPVSHVKKASEIVDARVAGDTLSRLKDRVYTPSGVIIEYLLKEAPEFRRLSELREKGWNNPEGDRFFEKQRQTADYADNKMAKQFYKMMKTIAYDMHQATGAFHIKNPCQDGRSILDMCMAPGGFLAIALSYNPEARALAFSLPKINGGHVVLLPKRPNVTLKFLDVTMLAEDMGTSSIPYEHPDARNFLPSQFNPREYFDLILCDGQVLRNHGRADYRERTEASRLCLTQLTLALNHLKPGGTMIVLLHKIEALDTVQLLNTFDRFASVQLFKHTKFHAKRSSFYMLATNIRADSEDAKTAIERWKFQWKIATFGTDNDYCEAIRPEIRDVQVMLKAFGPKLIELGREIWDIQANALENAPFMRQTSSS</sequence>
<gene>
    <name evidence="6" type="ORF">TRUGW13939_10866</name>
</gene>
<dbReference type="InterPro" id="IPR050082">
    <property type="entry name" value="RNA_methyltr_RlmE"/>
</dbReference>
<evidence type="ECO:0000259" key="5">
    <source>
        <dbReference type="Pfam" id="PF01728"/>
    </source>
</evidence>
<dbReference type="PANTHER" id="PTHR10920:SF13">
    <property type="entry name" value="PRE-RRNA 2'-O-RIBOSE RNA METHYLTRANSFERASE FTSJ3"/>
    <property type="match status" value="1"/>
</dbReference>
<evidence type="ECO:0000313" key="7">
    <source>
        <dbReference type="Proteomes" id="UP000509510"/>
    </source>
</evidence>
<dbReference type="GO" id="GO:0030687">
    <property type="term" value="C:preribosome, large subunit precursor"/>
    <property type="evidence" value="ECO:0007669"/>
    <property type="project" value="TreeGrafter"/>
</dbReference>
<dbReference type="Gene3D" id="3.40.50.150">
    <property type="entry name" value="Vaccinia Virus protein VP39"/>
    <property type="match status" value="1"/>
</dbReference>
<keyword evidence="2" id="KW-0489">Methyltransferase</keyword>
<keyword evidence="7" id="KW-1185">Reference proteome</keyword>
<dbReference type="Proteomes" id="UP000509510">
    <property type="component" value="Chromosome VI"/>
</dbReference>
<organism evidence="6 7">
    <name type="scientific">Talaromyces rugulosus</name>
    <name type="common">Penicillium rugulosum</name>
    <dbReference type="NCBI Taxonomy" id="121627"/>
    <lineage>
        <taxon>Eukaryota</taxon>
        <taxon>Fungi</taxon>
        <taxon>Dikarya</taxon>
        <taxon>Ascomycota</taxon>
        <taxon>Pezizomycotina</taxon>
        <taxon>Eurotiomycetes</taxon>
        <taxon>Eurotiomycetidae</taxon>
        <taxon>Eurotiales</taxon>
        <taxon>Trichocomaceae</taxon>
        <taxon>Talaromyces</taxon>
        <taxon>Talaromyces sect. Islandici</taxon>
    </lineage>
</organism>
<dbReference type="GO" id="GO:0000463">
    <property type="term" value="P:maturation of LSU-rRNA from tricistronic rRNA transcript (SSU-rRNA, 5.8S rRNA, LSU-rRNA)"/>
    <property type="evidence" value="ECO:0007669"/>
    <property type="project" value="TreeGrafter"/>
</dbReference>
<dbReference type="OrthoDB" id="417125at2759"/>
<dbReference type="RefSeq" id="XP_035349869.1">
    <property type="nucleotide sequence ID" value="XM_035493976.1"/>
</dbReference>
<dbReference type="GO" id="GO:0016435">
    <property type="term" value="F:rRNA (guanine) methyltransferase activity"/>
    <property type="evidence" value="ECO:0007669"/>
    <property type="project" value="TreeGrafter"/>
</dbReference>
<evidence type="ECO:0000256" key="1">
    <source>
        <dbReference type="ARBA" id="ARBA00022552"/>
    </source>
</evidence>